<gene>
    <name evidence="1" type="ORF">TNCT_658151</name>
</gene>
<name>A0A8X6M2R6_TRICU</name>
<dbReference type="EMBL" id="BMAO01009475">
    <property type="protein sequence ID" value="GFR31105.1"/>
    <property type="molecule type" value="Genomic_DNA"/>
</dbReference>
<evidence type="ECO:0000313" key="1">
    <source>
        <dbReference type="EMBL" id="GFR31105.1"/>
    </source>
</evidence>
<keyword evidence="2" id="KW-1185">Reference proteome</keyword>
<protein>
    <submittedName>
        <fullName evidence="1">Uncharacterized protein</fullName>
    </submittedName>
</protein>
<reference evidence="1" key="1">
    <citation type="submission" date="2020-07" db="EMBL/GenBank/DDBJ databases">
        <title>Multicomponent nature underlies the extraordinary mechanical properties of spider dragline silk.</title>
        <authorList>
            <person name="Kono N."/>
            <person name="Nakamura H."/>
            <person name="Mori M."/>
            <person name="Yoshida Y."/>
            <person name="Ohtoshi R."/>
            <person name="Malay A.D."/>
            <person name="Moran D.A.P."/>
            <person name="Tomita M."/>
            <person name="Numata K."/>
            <person name="Arakawa K."/>
        </authorList>
    </citation>
    <scope>NUCLEOTIDE SEQUENCE</scope>
</reference>
<proteinExistence type="predicted"/>
<accession>A0A8X6M2R6</accession>
<sequence>MVPRDLSDSPGGSEGRPAETISWWRDGWEVAFEMVDRLRRVGKISSGKAVSLECPNMKSKMTFSTGPHV</sequence>
<evidence type="ECO:0000313" key="2">
    <source>
        <dbReference type="Proteomes" id="UP000887116"/>
    </source>
</evidence>
<organism evidence="1 2">
    <name type="scientific">Trichonephila clavata</name>
    <name type="common">Joro spider</name>
    <name type="synonym">Nephila clavata</name>
    <dbReference type="NCBI Taxonomy" id="2740835"/>
    <lineage>
        <taxon>Eukaryota</taxon>
        <taxon>Metazoa</taxon>
        <taxon>Ecdysozoa</taxon>
        <taxon>Arthropoda</taxon>
        <taxon>Chelicerata</taxon>
        <taxon>Arachnida</taxon>
        <taxon>Araneae</taxon>
        <taxon>Araneomorphae</taxon>
        <taxon>Entelegynae</taxon>
        <taxon>Araneoidea</taxon>
        <taxon>Nephilidae</taxon>
        <taxon>Trichonephila</taxon>
    </lineage>
</organism>
<dbReference type="AlphaFoldDB" id="A0A8X6M2R6"/>
<comment type="caution">
    <text evidence="1">The sequence shown here is derived from an EMBL/GenBank/DDBJ whole genome shotgun (WGS) entry which is preliminary data.</text>
</comment>
<dbReference type="Proteomes" id="UP000887116">
    <property type="component" value="Unassembled WGS sequence"/>
</dbReference>